<evidence type="ECO:0000313" key="1">
    <source>
        <dbReference type="EMBL" id="RMB04550.1"/>
    </source>
</evidence>
<comment type="caution">
    <text evidence="1">The sequence shown here is derived from an EMBL/GenBank/DDBJ whole genome shotgun (WGS) entry which is preliminary data.</text>
</comment>
<name>A0A3M0C856_9PROT</name>
<keyword evidence="2" id="KW-1185">Reference proteome</keyword>
<evidence type="ECO:0000313" key="2">
    <source>
        <dbReference type="Proteomes" id="UP000271227"/>
    </source>
</evidence>
<protein>
    <submittedName>
        <fullName evidence="1">Uncharacterized protein</fullName>
    </submittedName>
</protein>
<reference evidence="1 2" key="1">
    <citation type="submission" date="2018-10" db="EMBL/GenBank/DDBJ databases">
        <title>Genomic Encyclopedia of Archaeal and Bacterial Type Strains, Phase II (KMG-II): from individual species to whole genera.</title>
        <authorList>
            <person name="Goeker M."/>
        </authorList>
    </citation>
    <scope>NUCLEOTIDE SEQUENCE [LARGE SCALE GENOMIC DNA]</scope>
    <source>
        <strain evidence="1 2">DSM 25217</strain>
    </source>
</reference>
<accession>A0A3M0C856</accession>
<organism evidence="1 2">
    <name type="scientific">Eilatimonas milleporae</name>
    <dbReference type="NCBI Taxonomy" id="911205"/>
    <lineage>
        <taxon>Bacteria</taxon>
        <taxon>Pseudomonadati</taxon>
        <taxon>Pseudomonadota</taxon>
        <taxon>Alphaproteobacteria</taxon>
        <taxon>Kordiimonadales</taxon>
        <taxon>Kordiimonadaceae</taxon>
        <taxon>Eilatimonas</taxon>
    </lineage>
</organism>
<proteinExistence type="predicted"/>
<dbReference type="Proteomes" id="UP000271227">
    <property type="component" value="Unassembled WGS sequence"/>
</dbReference>
<dbReference type="EMBL" id="REFR01000013">
    <property type="protein sequence ID" value="RMB04550.1"/>
    <property type="molecule type" value="Genomic_DNA"/>
</dbReference>
<sequence length="86" mass="9255">MKKGTSVELRLCVHLISRLEGATPERQALVDHLLKDLARVSTSMEEGVPVLQSANLVFADGSLVSLACEHDQDGAVISQHIEHVPG</sequence>
<gene>
    <name evidence="1" type="ORF">BXY39_2815</name>
</gene>
<dbReference type="AlphaFoldDB" id="A0A3M0C856"/>
<dbReference type="InParanoid" id="A0A3M0C856"/>